<keyword evidence="1" id="KW-0472">Membrane</keyword>
<keyword evidence="1" id="KW-1133">Transmembrane helix</keyword>
<evidence type="ECO:0000313" key="2">
    <source>
        <dbReference type="EMBL" id="RZU63290.1"/>
    </source>
</evidence>
<keyword evidence="3" id="KW-1185">Reference proteome</keyword>
<feature type="transmembrane region" description="Helical" evidence="1">
    <location>
        <begin position="517"/>
        <end position="539"/>
    </location>
</feature>
<comment type="caution">
    <text evidence="2">The sequence shown here is derived from an EMBL/GenBank/DDBJ whole genome shotgun (WGS) entry which is preliminary data.</text>
</comment>
<accession>A0A4Q8AG16</accession>
<organism evidence="2 3">
    <name type="scientific">Zhihengliuella halotolerans</name>
    <dbReference type="NCBI Taxonomy" id="370736"/>
    <lineage>
        <taxon>Bacteria</taxon>
        <taxon>Bacillati</taxon>
        <taxon>Actinomycetota</taxon>
        <taxon>Actinomycetes</taxon>
        <taxon>Micrococcales</taxon>
        <taxon>Micrococcaceae</taxon>
        <taxon>Zhihengliuella</taxon>
    </lineage>
</organism>
<evidence type="ECO:0000256" key="1">
    <source>
        <dbReference type="SAM" id="Phobius"/>
    </source>
</evidence>
<dbReference type="Proteomes" id="UP000292685">
    <property type="component" value="Unassembled WGS sequence"/>
</dbReference>
<feature type="transmembrane region" description="Helical" evidence="1">
    <location>
        <begin position="368"/>
        <end position="387"/>
    </location>
</feature>
<reference evidence="2 3" key="1">
    <citation type="submission" date="2019-02" db="EMBL/GenBank/DDBJ databases">
        <title>Sequencing the genomes of 1000 actinobacteria strains.</title>
        <authorList>
            <person name="Klenk H.-P."/>
        </authorList>
    </citation>
    <scope>NUCLEOTIDE SEQUENCE [LARGE SCALE GENOMIC DNA]</scope>
    <source>
        <strain evidence="2 3">DSM 17364</strain>
    </source>
</reference>
<dbReference type="EMBL" id="SHLA01000001">
    <property type="protein sequence ID" value="RZU63290.1"/>
    <property type="molecule type" value="Genomic_DNA"/>
</dbReference>
<protein>
    <recommendedName>
        <fullName evidence="4">ABC-2 type transport system permease protein</fullName>
    </recommendedName>
</protein>
<name>A0A4Q8AG16_9MICC</name>
<evidence type="ECO:0008006" key="4">
    <source>
        <dbReference type="Google" id="ProtNLM"/>
    </source>
</evidence>
<keyword evidence="1" id="KW-0812">Transmembrane</keyword>
<gene>
    <name evidence="2" type="ORF">EV380_2902</name>
</gene>
<dbReference type="AlphaFoldDB" id="A0A4Q8AG16"/>
<feature type="transmembrane region" description="Helical" evidence="1">
    <location>
        <begin position="163"/>
        <end position="184"/>
    </location>
</feature>
<dbReference type="RefSeq" id="WP_130451699.1">
    <property type="nucleotide sequence ID" value="NZ_SHLA01000001.1"/>
</dbReference>
<feature type="transmembrane region" description="Helical" evidence="1">
    <location>
        <begin position="35"/>
        <end position="54"/>
    </location>
</feature>
<sequence length="541" mass="54794">MRPTAVGATFDPWAFTRAIERRAQTENRWDRLGDLYLYALALLLLLAFVAGAVVSLREELRTGGHALVDVGLVSQQTAFCALALWGTLHVARLMITLGPLGATRAQAAWWFPLPVSRRPVLRRIATRRFLSFFAAGAVAWLPFGLAAGEASSVGYEGPPGSALLAGSAAAGLLVMTTAVGAALVQAFGIQRIARRALTAAAVLAMVGLAAEALVGAVSGEPPASVAWAVLPSSLPLQLGFGEPAGSSAPAGICALLLASGLGWIVVDRRLEHFEVAELVRAGAVSAHAAAALETMEYRQAAVALHQGPSSATRRGARLLAAAWGRGAAAALVAADAVVLLRSRAILRSAVVSLALPGLMMVVDGGNSVVPLALAGAVSVGVMVHAAATPVRVSTGTRGLPELLPLGAGAVGRVRTIVPAILLIAWGALFGTFFGAAVLGTGGSLAMSAVIGAATGWGLSGAAVKSAGPQAQPIDELFAPGAELQASSAALGRIGRGYGLAVIALMPLGLYLSAGQLWALPVAVAVGGFCWWAGASTGTLDR</sequence>
<dbReference type="Pfam" id="PF19814">
    <property type="entry name" value="DUF6297"/>
    <property type="match status" value="1"/>
</dbReference>
<feature type="transmembrane region" description="Helical" evidence="1">
    <location>
        <begin position="125"/>
        <end position="143"/>
    </location>
</feature>
<dbReference type="OrthoDB" id="4914050at2"/>
<dbReference type="InterPro" id="IPR046264">
    <property type="entry name" value="DUF6297"/>
</dbReference>
<feature type="transmembrane region" description="Helical" evidence="1">
    <location>
        <begin position="416"/>
        <end position="438"/>
    </location>
</feature>
<feature type="transmembrane region" description="Helical" evidence="1">
    <location>
        <begin position="248"/>
        <end position="266"/>
    </location>
</feature>
<evidence type="ECO:0000313" key="3">
    <source>
        <dbReference type="Proteomes" id="UP000292685"/>
    </source>
</evidence>
<proteinExistence type="predicted"/>
<feature type="transmembrane region" description="Helical" evidence="1">
    <location>
        <begin position="66"/>
        <end position="85"/>
    </location>
</feature>
<feature type="transmembrane region" description="Helical" evidence="1">
    <location>
        <begin position="196"/>
        <end position="217"/>
    </location>
</feature>